<keyword evidence="3" id="KW-0966">Cell projection</keyword>
<feature type="compositionally biased region" description="Low complexity" evidence="1">
    <location>
        <begin position="410"/>
        <end position="436"/>
    </location>
</feature>
<feature type="region of interest" description="Disordered" evidence="1">
    <location>
        <begin position="1"/>
        <end position="448"/>
    </location>
</feature>
<evidence type="ECO:0000313" key="4">
    <source>
        <dbReference type="EMBL" id="SSA50235.1"/>
    </source>
</evidence>
<dbReference type="Proteomes" id="UP000245839">
    <property type="component" value="Unassembled WGS sequence"/>
</dbReference>
<keyword evidence="3" id="KW-0282">Flagellum</keyword>
<feature type="region of interest" description="Disordered" evidence="1">
    <location>
        <begin position="633"/>
        <end position="670"/>
    </location>
</feature>
<reference evidence="6" key="2">
    <citation type="submission" date="2016-10" db="EMBL/GenBank/DDBJ databases">
        <authorList>
            <person name="Varghese N."/>
            <person name="Submissions S."/>
        </authorList>
    </citation>
    <scope>NUCLEOTIDE SEQUENCE [LARGE SCALE GENOMIC DNA]</scope>
    <source>
        <strain evidence="6">DSM 25227</strain>
    </source>
</reference>
<dbReference type="CDD" id="cd17470">
    <property type="entry name" value="T3SS_Flik_C"/>
    <property type="match status" value="1"/>
</dbReference>
<dbReference type="InterPro" id="IPR021136">
    <property type="entry name" value="Flagellar_hook_control-like_C"/>
</dbReference>
<organism evidence="4 6">
    <name type="scientific">Jannaschia seohaensis</name>
    <dbReference type="NCBI Taxonomy" id="475081"/>
    <lineage>
        <taxon>Bacteria</taxon>
        <taxon>Pseudomonadati</taxon>
        <taxon>Pseudomonadota</taxon>
        <taxon>Alphaproteobacteria</taxon>
        <taxon>Rhodobacterales</taxon>
        <taxon>Roseobacteraceae</taxon>
        <taxon>Jannaschia</taxon>
    </lineage>
</organism>
<evidence type="ECO:0000313" key="6">
    <source>
        <dbReference type="Proteomes" id="UP000251571"/>
    </source>
</evidence>
<dbReference type="EMBL" id="UETC01000012">
    <property type="protein sequence ID" value="SSA50235.1"/>
    <property type="molecule type" value="Genomic_DNA"/>
</dbReference>
<feature type="compositionally biased region" description="Low complexity" evidence="1">
    <location>
        <begin position="461"/>
        <end position="471"/>
    </location>
</feature>
<dbReference type="AlphaFoldDB" id="A0A2Y9B2Q0"/>
<reference evidence="3 5" key="3">
    <citation type="submission" date="2018-03" db="EMBL/GenBank/DDBJ databases">
        <title>Genomic Encyclopedia of Archaeal and Bacterial Type Strains, Phase II (KMG-II): from individual species to whole genera.</title>
        <authorList>
            <person name="Goeker M."/>
        </authorList>
    </citation>
    <scope>NUCLEOTIDE SEQUENCE [LARGE SCALE GENOMIC DNA]</scope>
    <source>
        <strain evidence="3 5">DSM 25227</strain>
    </source>
</reference>
<sequence>MDPLAPLTPNGAPHASASSKGRLPDLAETQLFRRTLATSRSGEETQRQDPPTDENFADESGADNSSRRTAETSRNDDRRAPTTARDEAEAGETGGRGLTADTGAPVFADIPGSLIPTTETRPPSPRPSTPAAVTSTPLGAGHSDAAPERSQPNTDPSSSDRLTPGARPFLAEAAARQDATASMGPASPRPATPPPGSTDLPASSVVLAWDAGPRSADPPKGSADQTVGLNPAGGLDAQAAPLSVRMMAGETGSAPSREIAAADRSHPMAPVGTLGVENRLAPQPKPGAQPPAASGRALANGRSLARLADIQAESTRPALSQGPAYDPARQTSPLGSPNLSADAAQSRSEPPLAPRPRPNAPGDLPGHRAQPYQAEFPHPSRSAFAREALGRPGPEPDMARSGRSATPRGAAVALPSDLPPSSAAPSTGAAADPDSALHVGTGGRLAAAGARAGWLAAVGAPGALAPPATGAHSSGPSFDASHHSPSADWRPKTWAPVLLHSTHVHSETQGGAARADQPDPDPHPDLGGQTRMFDAKIARSATIPPRDAQERGHQAQTGSAPLGPVQPSGRANWLPAPPSATALANPGGPEWRPAAEPPSPASGSGAEDRKAALIGADAALPVDKTAVRLGIRSAVPETARPAGSNSSVPRDPGGHLHPEPVGLRAGAGLPHDRDAAADLHAARFPQAATGRPTGTDRPPDWTTDAQRMTDVARRVSRVTAAAAVDDARRDGDVSGLLRASEAAGALPPRADAPVHQSALPAALDQRVRAMLEQISTSSARDEGGRGAGLRTEIELAPAELGRVRIVLRDTAQGLHLQIAADRPETMDLVRRHVDGLQRAITSEGATLAGLDLSGGENARDRSASGPTVPDGSRESDSDGPTNTQSPPTPLPVRSTDGRLDIRL</sequence>
<feature type="region of interest" description="Disordered" evidence="1">
    <location>
        <begin position="847"/>
        <end position="903"/>
    </location>
</feature>
<protein>
    <submittedName>
        <fullName evidence="3 4">Hook-length control protein FliK</fullName>
    </submittedName>
</protein>
<evidence type="ECO:0000256" key="1">
    <source>
        <dbReference type="SAM" id="MobiDB-lite"/>
    </source>
</evidence>
<dbReference type="InterPro" id="IPR038610">
    <property type="entry name" value="FliK-like_C_sf"/>
</dbReference>
<name>A0A2Y9B2Q0_9RHOB</name>
<feature type="compositionally biased region" description="Acidic residues" evidence="1">
    <location>
        <begin position="51"/>
        <end position="61"/>
    </location>
</feature>
<gene>
    <name evidence="3" type="ORF">BCF38_112103</name>
    <name evidence="4" type="ORF">SAMN05421539_112103</name>
</gene>
<feature type="domain" description="Flagellar hook-length control protein-like C-terminal" evidence="2">
    <location>
        <begin position="790"/>
        <end position="857"/>
    </location>
</feature>
<feature type="compositionally biased region" description="Polar residues" evidence="1">
    <location>
        <begin position="329"/>
        <end position="348"/>
    </location>
</feature>
<proteinExistence type="predicted"/>
<feature type="compositionally biased region" description="Polar residues" evidence="1">
    <location>
        <begin position="150"/>
        <end position="161"/>
    </location>
</feature>
<feature type="region of interest" description="Disordered" evidence="1">
    <location>
        <begin position="461"/>
        <end position="610"/>
    </location>
</feature>
<reference evidence="4" key="1">
    <citation type="submission" date="2016-10" db="EMBL/GenBank/DDBJ databases">
        <authorList>
            <person name="Cai Z."/>
        </authorList>
    </citation>
    <scope>NUCLEOTIDE SEQUENCE [LARGE SCALE GENOMIC DNA]</scope>
    <source>
        <strain evidence="4">DSM 25227</strain>
    </source>
</reference>
<dbReference type="Proteomes" id="UP000251571">
    <property type="component" value="Unassembled WGS sequence"/>
</dbReference>
<dbReference type="Gene3D" id="3.30.750.140">
    <property type="match status" value="1"/>
</dbReference>
<evidence type="ECO:0000313" key="5">
    <source>
        <dbReference type="Proteomes" id="UP000245839"/>
    </source>
</evidence>
<keyword evidence="3" id="KW-0969">Cilium</keyword>
<keyword evidence="5" id="KW-1185">Reference proteome</keyword>
<dbReference type="EMBL" id="QGDJ01000012">
    <property type="protein sequence ID" value="PWJ14480.1"/>
    <property type="molecule type" value="Genomic_DNA"/>
</dbReference>
<evidence type="ECO:0000259" key="2">
    <source>
        <dbReference type="Pfam" id="PF02120"/>
    </source>
</evidence>
<feature type="compositionally biased region" description="Pro residues" evidence="1">
    <location>
        <begin position="187"/>
        <end position="196"/>
    </location>
</feature>
<accession>A0A2Y9B2Q0</accession>
<feature type="compositionally biased region" description="Basic and acidic residues" evidence="1">
    <location>
        <begin position="65"/>
        <end position="88"/>
    </location>
</feature>
<dbReference type="Pfam" id="PF02120">
    <property type="entry name" value="Flg_hook"/>
    <property type="match status" value="1"/>
</dbReference>
<evidence type="ECO:0000313" key="3">
    <source>
        <dbReference type="EMBL" id="PWJ14480.1"/>
    </source>
</evidence>